<dbReference type="Gramene" id="Os01t0112300-01">
    <property type="protein sequence ID" value="Os01t0112300-01"/>
    <property type="gene ID" value="Os01g0112300"/>
</dbReference>
<protein>
    <submittedName>
        <fullName evidence="2">Os01g0112300 protein</fullName>
    </submittedName>
</protein>
<feature type="signal peptide" evidence="1">
    <location>
        <begin position="1"/>
        <end position="24"/>
    </location>
</feature>
<dbReference type="SMR" id="A0A0P0UXD7"/>
<reference evidence="2 3" key="3">
    <citation type="journal article" date="2013" name="Rice">
        <title>Improvement of the Oryza sativa Nipponbare reference genome using next generation sequence and optical map data.</title>
        <authorList>
            <person name="Kawahara Y."/>
            <person name="de la Bastide M."/>
            <person name="Hamilton J.P."/>
            <person name="Kanamori H."/>
            <person name="McCombie W.R."/>
            <person name="Ouyang S."/>
            <person name="Schwartz D.C."/>
            <person name="Tanaka T."/>
            <person name="Wu J."/>
            <person name="Zhou S."/>
            <person name="Childs K.L."/>
            <person name="Davidson R.M."/>
            <person name="Lin H."/>
            <person name="Quesada-Ocampo L."/>
            <person name="Vaillancourt B."/>
            <person name="Sakai H."/>
            <person name="Lee S.S."/>
            <person name="Kim J."/>
            <person name="Numa H."/>
            <person name="Itoh T."/>
            <person name="Buell C.R."/>
            <person name="Matsumoto T."/>
        </authorList>
    </citation>
    <scope>NUCLEOTIDE SEQUENCE [LARGE SCALE GENOMIC DNA]</scope>
    <source>
        <strain evidence="3">cv. Nipponbare</strain>
    </source>
</reference>
<dbReference type="PANTHER" id="PTHR47289">
    <property type="entry name" value="TRANSCRIPTION FACTOR, PUTATIVE (DUF1664)-RELATED"/>
    <property type="match status" value="1"/>
</dbReference>
<name>A0A0P0UXD7_ORYSJ</name>
<sequence length="133" mass="14197">MGLGNVAILVGSGILGSVLVGGDAKLPSAGEVLSGAAKFVKKHGNEGKDTSSNTDAHTAQLLSQVNHLRQEIQSLGSRPVTVVTNAARSGKFLLTSYYVLVIDLCVRHRSYKHKFSHDTILCIRPNVDIFAKN</sequence>
<gene>
    <name evidence="2" type="ordered locus">Os01g0112300</name>
    <name evidence="2" type="ORF">OSNPB_010112300</name>
</gene>
<evidence type="ECO:0000313" key="3">
    <source>
        <dbReference type="Proteomes" id="UP000059680"/>
    </source>
</evidence>
<dbReference type="AlphaFoldDB" id="A0A0P0UXD7"/>
<evidence type="ECO:0000313" key="2">
    <source>
        <dbReference type="EMBL" id="BAS70029.1"/>
    </source>
</evidence>
<keyword evidence="3" id="KW-1185">Reference proteome</keyword>
<dbReference type="Proteomes" id="UP000059680">
    <property type="component" value="Chromosome 1"/>
</dbReference>
<reference evidence="2 3" key="2">
    <citation type="journal article" date="2013" name="Plant Cell Physiol.">
        <title>Rice Annotation Project Database (RAP-DB): an integrative and interactive database for rice genomics.</title>
        <authorList>
            <person name="Sakai H."/>
            <person name="Lee S.S."/>
            <person name="Tanaka T."/>
            <person name="Numa H."/>
            <person name="Kim J."/>
            <person name="Kawahara Y."/>
            <person name="Wakimoto H."/>
            <person name="Yang C.C."/>
            <person name="Iwamoto M."/>
            <person name="Abe T."/>
            <person name="Yamada Y."/>
            <person name="Muto A."/>
            <person name="Inokuchi H."/>
            <person name="Ikemura T."/>
            <person name="Matsumoto T."/>
            <person name="Sasaki T."/>
            <person name="Itoh T."/>
        </authorList>
    </citation>
    <scope>NUCLEOTIDE SEQUENCE [LARGE SCALE GENOMIC DNA]</scope>
    <source>
        <strain evidence="3">cv. Nipponbare</strain>
    </source>
</reference>
<dbReference type="PaxDb" id="39947-A0A0P0UXD7"/>
<dbReference type="PANTHER" id="PTHR47289:SF3">
    <property type="entry name" value="OS01G0112300 PROTEIN"/>
    <property type="match status" value="1"/>
</dbReference>
<dbReference type="EMBL" id="AP014957">
    <property type="protein sequence ID" value="BAS70029.1"/>
    <property type="molecule type" value="Genomic_DNA"/>
</dbReference>
<organism evidence="2 3">
    <name type="scientific">Oryza sativa subsp. japonica</name>
    <name type="common">Rice</name>
    <dbReference type="NCBI Taxonomy" id="39947"/>
    <lineage>
        <taxon>Eukaryota</taxon>
        <taxon>Viridiplantae</taxon>
        <taxon>Streptophyta</taxon>
        <taxon>Embryophyta</taxon>
        <taxon>Tracheophyta</taxon>
        <taxon>Spermatophyta</taxon>
        <taxon>Magnoliopsida</taxon>
        <taxon>Liliopsida</taxon>
        <taxon>Poales</taxon>
        <taxon>Poaceae</taxon>
        <taxon>BOP clade</taxon>
        <taxon>Oryzoideae</taxon>
        <taxon>Oryzeae</taxon>
        <taxon>Oryzinae</taxon>
        <taxon>Oryza</taxon>
        <taxon>Oryza sativa</taxon>
    </lineage>
</organism>
<evidence type="ECO:0000256" key="1">
    <source>
        <dbReference type="SAM" id="SignalP"/>
    </source>
</evidence>
<dbReference type="InParanoid" id="A0A0P0UXD7"/>
<keyword evidence="1" id="KW-0732">Signal</keyword>
<feature type="chain" id="PRO_5006056110" evidence="1">
    <location>
        <begin position="25"/>
        <end position="133"/>
    </location>
</feature>
<reference evidence="3" key="1">
    <citation type="journal article" date="2005" name="Nature">
        <title>The map-based sequence of the rice genome.</title>
        <authorList>
            <consortium name="International rice genome sequencing project (IRGSP)"/>
            <person name="Matsumoto T."/>
            <person name="Wu J."/>
            <person name="Kanamori H."/>
            <person name="Katayose Y."/>
            <person name="Fujisawa M."/>
            <person name="Namiki N."/>
            <person name="Mizuno H."/>
            <person name="Yamamoto K."/>
            <person name="Antonio B.A."/>
            <person name="Baba T."/>
            <person name="Sakata K."/>
            <person name="Nagamura Y."/>
            <person name="Aoki H."/>
            <person name="Arikawa K."/>
            <person name="Arita K."/>
            <person name="Bito T."/>
            <person name="Chiden Y."/>
            <person name="Fujitsuka N."/>
            <person name="Fukunaka R."/>
            <person name="Hamada M."/>
            <person name="Harada C."/>
            <person name="Hayashi A."/>
            <person name="Hijishita S."/>
            <person name="Honda M."/>
            <person name="Hosokawa S."/>
            <person name="Ichikawa Y."/>
            <person name="Idonuma A."/>
            <person name="Iijima M."/>
            <person name="Ikeda M."/>
            <person name="Ikeno M."/>
            <person name="Ito K."/>
            <person name="Ito S."/>
            <person name="Ito T."/>
            <person name="Ito Y."/>
            <person name="Ito Y."/>
            <person name="Iwabuchi A."/>
            <person name="Kamiya K."/>
            <person name="Karasawa W."/>
            <person name="Kurita K."/>
            <person name="Katagiri S."/>
            <person name="Kikuta A."/>
            <person name="Kobayashi H."/>
            <person name="Kobayashi N."/>
            <person name="Machita K."/>
            <person name="Maehara T."/>
            <person name="Masukawa M."/>
            <person name="Mizubayashi T."/>
            <person name="Mukai Y."/>
            <person name="Nagasaki H."/>
            <person name="Nagata Y."/>
            <person name="Naito S."/>
            <person name="Nakashima M."/>
            <person name="Nakama Y."/>
            <person name="Nakamichi Y."/>
            <person name="Nakamura M."/>
            <person name="Meguro A."/>
            <person name="Negishi M."/>
            <person name="Ohta I."/>
            <person name="Ohta T."/>
            <person name="Okamoto M."/>
            <person name="Ono N."/>
            <person name="Saji S."/>
            <person name="Sakaguchi M."/>
            <person name="Sakai K."/>
            <person name="Shibata M."/>
            <person name="Shimokawa T."/>
            <person name="Song J."/>
            <person name="Takazaki Y."/>
            <person name="Terasawa K."/>
            <person name="Tsugane M."/>
            <person name="Tsuji K."/>
            <person name="Ueda S."/>
            <person name="Waki K."/>
            <person name="Yamagata H."/>
            <person name="Yamamoto M."/>
            <person name="Yamamoto S."/>
            <person name="Yamane H."/>
            <person name="Yoshiki S."/>
            <person name="Yoshihara R."/>
            <person name="Yukawa K."/>
            <person name="Zhong H."/>
            <person name="Yano M."/>
            <person name="Yuan Q."/>
            <person name="Ouyang S."/>
            <person name="Liu J."/>
            <person name="Jones K.M."/>
            <person name="Gansberger K."/>
            <person name="Moffat K."/>
            <person name="Hill J."/>
            <person name="Bera J."/>
            <person name="Fadrosh D."/>
            <person name="Jin S."/>
            <person name="Johri S."/>
            <person name="Kim M."/>
            <person name="Overton L."/>
            <person name="Reardon M."/>
            <person name="Tsitrin T."/>
            <person name="Vuong H."/>
            <person name="Weaver B."/>
            <person name="Ciecko A."/>
            <person name="Tallon L."/>
            <person name="Jackson J."/>
            <person name="Pai G."/>
            <person name="Aken S.V."/>
            <person name="Utterback T."/>
            <person name="Reidmuller S."/>
            <person name="Feldblyum T."/>
            <person name="Hsiao J."/>
            <person name="Zismann V."/>
            <person name="Iobst S."/>
            <person name="de Vazeille A.R."/>
            <person name="Buell C.R."/>
            <person name="Ying K."/>
            <person name="Li Y."/>
            <person name="Lu T."/>
            <person name="Huang Y."/>
            <person name="Zhao Q."/>
            <person name="Feng Q."/>
            <person name="Zhang L."/>
            <person name="Zhu J."/>
            <person name="Weng Q."/>
            <person name="Mu J."/>
            <person name="Lu Y."/>
            <person name="Fan D."/>
            <person name="Liu Y."/>
            <person name="Guan J."/>
            <person name="Zhang Y."/>
            <person name="Yu S."/>
            <person name="Liu X."/>
            <person name="Zhang Y."/>
            <person name="Hong G."/>
            <person name="Han B."/>
            <person name="Choisne N."/>
            <person name="Demange N."/>
            <person name="Orjeda G."/>
            <person name="Samain S."/>
            <person name="Cattolico L."/>
            <person name="Pelletier E."/>
            <person name="Couloux A."/>
            <person name="Segurens B."/>
            <person name="Wincker P."/>
            <person name="D'Hont A."/>
            <person name="Scarpelli C."/>
            <person name="Weissenbach J."/>
            <person name="Salanoubat M."/>
            <person name="Quetier F."/>
            <person name="Yu Y."/>
            <person name="Kim H.R."/>
            <person name="Rambo T."/>
            <person name="Currie J."/>
            <person name="Collura K."/>
            <person name="Luo M."/>
            <person name="Yang T."/>
            <person name="Ammiraju J.S.S."/>
            <person name="Engler F."/>
            <person name="Soderlund C."/>
            <person name="Wing R.A."/>
            <person name="Palmer L.E."/>
            <person name="de la Bastide M."/>
            <person name="Spiegel L."/>
            <person name="Nascimento L."/>
            <person name="Zutavern T."/>
            <person name="O'Shaughnessy A."/>
            <person name="Dike S."/>
            <person name="Dedhia N."/>
            <person name="Preston R."/>
            <person name="Balija V."/>
            <person name="McCombie W.R."/>
            <person name="Chow T."/>
            <person name="Chen H."/>
            <person name="Chung M."/>
            <person name="Chen C."/>
            <person name="Shaw J."/>
            <person name="Wu H."/>
            <person name="Hsiao K."/>
            <person name="Chao Y."/>
            <person name="Chu M."/>
            <person name="Cheng C."/>
            <person name="Hour A."/>
            <person name="Lee P."/>
            <person name="Lin S."/>
            <person name="Lin Y."/>
            <person name="Liou J."/>
            <person name="Liu S."/>
            <person name="Hsing Y."/>
            <person name="Raghuvanshi S."/>
            <person name="Mohanty A."/>
            <person name="Bharti A.K."/>
            <person name="Gaur A."/>
            <person name="Gupta V."/>
            <person name="Kumar D."/>
            <person name="Ravi V."/>
            <person name="Vij S."/>
            <person name="Kapur A."/>
            <person name="Khurana P."/>
            <person name="Khurana P."/>
            <person name="Khurana J.P."/>
            <person name="Tyagi A.K."/>
            <person name="Gaikwad K."/>
            <person name="Singh A."/>
            <person name="Dalal V."/>
            <person name="Srivastava S."/>
            <person name="Dixit A."/>
            <person name="Pal A.K."/>
            <person name="Ghazi I.A."/>
            <person name="Yadav M."/>
            <person name="Pandit A."/>
            <person name="Bhargava A."/>
            <person name="Sureshbabu K."/>
            <person name="Batra K."/>
            <person name="Sharma T.R."/>
            <person name="Mohapatra T."/>
            <person name="Singh N.K."/>
            <person name="Messing J."/>
            <person name="Nelson A.B."/>
            <person name="Fuks G."/>
            <person name="Kavchok S."/>
            <person name="Keizer G."/>
            <person name="Linton E."/>
            <person name="Llaca V."/>
            <person name="Song R."/>
            <person name="Tanyolac B."/>
            <person name="Young S."/>
            <person name="Ho-Il K."/>
            <person name="Hahn J.H."/>
            <person name="Sangsakoo G."/>
            <person name="Vanavichit A."/>
            <person name="de Mattos Luiz.A.T."/>
            <person name="Zimmer P.D."/>
            <person name="Malone G."/>
            <person name="Dellagostin O."/>
            <person name="de Oliveira A.C."/>
            <person name="Bevan M."/>
            <person name="Bancroft I."/>
            <person name="Minx P."/>
            <person name="Cordum H."/>
            <person name="Wilson R."/>
            <person name="Cheng Z."/>
            <person name="Jin W."/>
            <person name="Jiang J."/>
            <person name="Leong S.A."/>
            <person name="Iwama H."/>
            <person name="Gojobori T."/>
            <person name="Itoh T."/>
            <person name="Niimura Y."/>
            <person name="Fujii Y."/>
            <person name="Habara T."/>
            <person name="Sakai H."/>
            <person name="Sato Y."/>
            <person name="Wilson G."/>
            <person name="Kumar K."/>
            <person name="McCouch S."/>
            <person name="Juretic N."/>
            <person name="Hoen D."/>
            <person name="Wright S."/>
            <person name="Bruskiewich R."/>
            <person name="Bureau T."/>
            <person name="Miyao A."/>
            <person name="Hirochika H."/>
            <person name="Nishikawa T."/>
            <person name="Kadowaki K."/>
            <person name="Sugiura M."/>
            <person name="Burr B."/>
            <person name="Sasaki T."/>
        </authorList>
    </citation>
    <scope>NUCLEOTIDE SEQUENCE [LARGE SCALE GENOMIC DNA]</scope>
    <source>
        <strain evidence="3">cv. Nipponbare</strain>
    </source>
</reference>
<accession>A0A0P0UXD7</accession>
<proteinExistence type="predicted"/>